<protein>
    <recommendedName>
        <fullName evidence="6">Glycosyltransferase RgtA/B/C/D-like domain-containing protein</fullName>
    </recommendedName>
</protein>
<feature type="transmembrane region" description="Helical" evidence="1">
    <location>
        <begin position="447"/>
        <end position="470"/>
    </location>
</feature>
<keyword evidence="1" id="KW-1133">Transmembrane helix</keyword>
<dbReference type="EMBL" id="AEMG01000016">
    <property type="protein sequence ID" value="EFW91182.1"/>
    <property type="molecule type" value="Genomic_DNA"/>
</dbReference>
<dbReference type="PATRIC" id="fig|797209.4.peg.2997"/>
<feature type="transmembrane region" description="Helical" evidence="1">
    <location>
        <begin position="103"/>
        <end position="122"/>
    </location>
</feature>
<dbReference type="RefSeq" id="WP_007981161.1">
    <property type="nucleotide sequence ID" value="NZ_AEMG01000016.1"/>
</dbReference>
<evidence type="ECO:0008006" key="6">
    <source>
        <dbReference type="Google" id="ProtNLM"/>
    </source>
</evidence>
<feature type="transmembrane region" description="Helical" evidence="1">
    <location>
        <begin position="39"/>
        <end position="58"/>
    </location>
</feature>
<feature type="transmembrane region" description="Helical" evidence="1">
    <location>
        <begin position="208"/>
        <end position="228"/>
    </location>
</feature>
<keyword evidence="5" id="KW-1185">Reference proteome</keyword>
<dbReference type="STRING" id="797209.GCA_000376445_04424"/>
<feature type="transmembrane region" description="Helical" evidence="1">
    <location>
        <begin position="14"/>
        <end position="32"/>
    </location>
</feature>
<proteinExistence type="predicted"/>
<evidence type="ECO:0000313" key="4">
    <source>
        <dbReference type="Proteomes" id="UP000003751"/>
    </source>
</evidence>
<feature type="transmembrane region" description="Helical" evidence="1">
    <location>
        <begin position="258"/>
        <end position="278"/>
    </location>
</feature>
<accession>E7QW48</accession>
<evidence type="ECO:0000256" key="1">
    <source>
        <dbReference type="SAM" id="Phobius"/>
    </source>
</evidence>
<reference evidence="3" key="2">
    <citation type="submission" date="2016-11" db="EMBL/GenBank/DDBJ databases">
        <authorList>
            <person name="Jaros S."/>
            <person name="Januszkiewicz K."/>
            <person name="Wedrychowicz H."/>
        </authorList>
    </citation>
    <scope>NUCLEOTIDE SEQUENCE [LARGE SCALE GENOMIC DNA]</scope>
    <source>
        <strain evidence="3">DX253</strain>
    </source>
</reference>
<dbReference type="Proteomes" id="UP000003751">
    <property type="component" value="Unassembled WGS sequence"/>
</dbReference>
<dbReference type="EMBL" id="FRAN01000010">
    <property type="protein sequence ID" value="SHL64535.1"/>
    <property type="molecule type" value="Genomic_DNA"/>
</dbReference>
<name>E7QW48_HALPU</name>
<keyword evidence="1" id="KW-0812">Transmembrane</keyword>
<feature type="transmembrane region" description="Helical" evidence="1">
    <location>
        <begin position="414"/>
        <end position="435"/>
    </location>
</feature>
<evidence type="ECO:0000313" key="5">
    <source>
        <dbReference type="Proteomes" id="UP000184203"/>
    </source>
</evidence>
<evidence type="ECO:0000313" key="3">
    <source>
        <dbReference type="EMBL" id="SHL64535.1"/>
    </source>
</evidence>
<feature type="transmembrane region" description="Helical" evidence="1">
    <location>
        <begin position="78"/>
        <end position="96"/>
    </location>
</feature>
<feature type="transmembrane region" description="Helical" evidence="1">
    <location>
        <begin position="290"/>
        <end position="323"/>
    </location>
</feature>
<keyword evidence="1" id="KW-0472">Membrane</keyword>
<feature type="transmembrane region" description="Helical" evidence="1">
    <location>
        <begin position="128"/>
        <end position="148"/>
    </location>
</feature>
<gene>
    <name evidence="3" type="ORF">SAMN05444342_4310</name>
    <name evidence="2" type="ORF">ZOD2009_15181</name>
</gene>
<dbReference type="Proteomes" id="UP000184203">
    <property type="component" value="Unassembled WGS sequence"/>
</dbReference>
<dbReference type="AlphaFoldDB" id="E7QW48"/>
<dbReference type="OrthoDB" id="110868at2157"/>
<sequence length="668" mass="73823">MFGRMSGWLKQRRFDVDAAIIGFIIALGLFPLRFFASQIYIKTIPIVLGLGCALYLLAVRNDRETMNAYPSVSQPVAQILPTIGFLTMAAMVAVALHAGQRSLLFHVLSGATGTLIMLQILFVDDEDFLPSLLLVQILSLAFVIRFMAVYTTPSYIGIDIWTHMTQLAGGVLEQHSLSAMNGNKHIAAPLFHLLVASSSMLYDVSLRNALYLSIGVVMPMTIVFVYGATKLLVPARWAVFAAMLYSIGDYFIEWGIHLIPTSHGLLFFVAIVYALLRIMRLEYNARDFSLLVFLSIAIILTHQVSTFIMLVVLFSGLLAQFVLKLGLFQTTARRPGVYRKLEPVNLAGLLAFDVGLITFMWSFTPYNGNSFLETVLLYLEQTLVSSAGLLNLASNNSQYISLPAPTLMQKVASYVDTMGFLILFGLTVVGCLYVLRRKRISHSVFTLLFATVVMTGFTLGLPMFGIRNFIPQRWFAFLYAPMAILAALGVGYLVHNLNRNVVVVALLVVALVYPSVMVMSSHGAIDSPVFKDEQARLTYTKPEVAAVYTISDMTGSPDSANILPSQVIHTDHPYQTVFSRTGSYPAAAANLSADNRDGPTDHPITVYRRYQSTGTPKFVLVKHVTKDGEQITATVPVQRQVSQQQLCRPDQSILYNNGDVMLCANRTI</sequence>
<reference evidence="2 4" key="1">
    <citation type="journal article" date="2014" name="ISME J.">
        <title>Trehalose/2-sulfotrehalose biosynthesis and glycine-betaine uptake are widely spread mechanisms for osmoadaptation in the Halobacteriales.</title>
        <authorList>
            <person name="Youssef N.H."/>
            <person name="Savage-Ashlock K.N."/>
            <person name="McCully A.L."/>
            <person name="Luedtke B."/>
            <person name="Shaw E.I."/>
            <person name="Hoff W.D."/>
            <person name="Elshahed M.S."/>
        </authorList>
    </citation>
    <scope>NUCLEOTIDE SEQUENCE [LARGE SCALE GENOMIC DNA]</scope>
    <source>
        <strain evidence="2 4">DX253</strain>
    </source>
</reference>
<dbReference type="eggNOG" id="arCOG03188">
    <property type="taxonomic scope" value="Archaea"/>
</dbReference>
<feature type="transmembrane region" description="Helical" evidence="1">
    <location>
        <begin position="501"/>
        <end position="519"/>
    </location>
</feature>
<feature type="transmembrane region" description="Helical" evidence="1">
    <location>
        <begin position="343"/>
        <end position="363"/>
    </location>
</feature>
<evidence type="ECO:0000313" key="2">
    <source>
        <dbReference type="EMBL" id="EFW91182.1"/>
    </source>
</evidence>
<reference evidence="5" key="3">
    <citation type="submission" date="2016-11" db="EMBL/GenBank/DDBJ databases">
        <authorList>
            <person name="Varghese N."/>
            <person name="Submissions S."/>
        </authorList>
    </citation>
    <scope>NUCLEOTIDE SEQUENCE [LARGE SCALE GENOMIC DNA]</scope>
    <source>
        <strain evidence="5">DX253</strain>
    </source>
</reference>
<feature type="transmembrane region" description="Helical" evidence="1">
    <location>
        <begin position="476"/>
        <end position="494"/>
    </location>
</feature>
<organism evidence="2 4">
    <name type="scientific">Haladaptatus paucihalophilus DX253</name>
    <dbReference type="NCBI Taxonomy" id="797209"/>
    <lineage>
        <taxon>Archaea</taxon>
        <taxon>Methanobacteriati</taxon>
        <taxon>Methanobacteriota</taxon>
        <taxon>Stenosarchaea group</taxon>
        <taxon>Halobacteria</taxon>
        <taxon>Halobacteriales</taxon>
        <taxon>Haladaptataceae</taxon>
        <taxon>Haladaptatus</taxon>
    </lineage>
</organism>